<reference evidence="5 6" key="1">
    <citation type="journal article" date="2019" name="Commun. Biol.">
        <title>The bagworm genome reveals a unique fibroin gene that provides high tensile strength.</title>
        <authorList>
            <person name="Kono N."/>
            <person name="Nakamura H."/>
            <person name="Ohtoshi R."/>
            <person name="Tomita M."/>
            <person name="Numata K."/>
            <person name="Arakawa K."/>
        </authorList>
    </citation>
    <scope>NUCLEOTIDE SEQUENCE [LARGE SCALE GENOMIC DNA]</scope>
</reference>
<dbReference type="GO" id="GO:0008194">
    <property type="term" value="F:UDP-glycosyltransferase activity"/>
    <property type="evidence" value="ECO:0007669"/>
    <property type="project" value="InterPro"/>
</dbReference>
<keyword evidence="3 5" id="KW-0808">Transferase</keyword>
<dbReference type="PANTHER" id="PTHR48043:SF159">
    <property type="entry name" value="EG:EG0003.4 PROTEIN-RELATED"/>
    <property type="match status" value="1"/>
</dbReference>
<organism evidence="5 6">
    <name type="scientific">Eumeta variegata</name>
    <name type="common">Bagworm moth</name>
    <name type="synonym">Eumeta japonica</name>
    <dbReference type="NCBI Taxonomy" id="151549"/>
    <lineage>
        <taxon>Eukaryota</taxon>
        <taxon>Metazoa</taxon>
        <taxon>Ecdysozoa</taxon>
        <taxon>Arthropoda</taxon>
        <taxon>Hexapoda</taxon>
        <taxon>Insecta</taxon>
        <taxon>Pterygota</taxon>
        <taxon>Neoptera</taxon>
        <taxon>Endopterygota</taxon>
        <taxon>Lepidoptera</taxon>
        <taxon>Glossata</taxon>
        <taxon>Ditrysia</taxon>
        <taxon>Tineoidea</taxon>
        <taxon>Psychidae</taxon>
        <taxon>Oiketicinae</taxon>
        <taxon>Eumeta</taxon>
    </lineage>
</organism>
<evidence type="ECO:0000313" key="6">
    <source>
        <dbReference type="Proteomes" id="UP000299102"/>
    </source>
</evidence>
<gene>
    <name evidence="5" type="primary">Ugt2b1</name>
    <name evidence="5" type="ORF">EVAR_25825_1</name>
</gene>
<dbReference type="OrthoDB" id="5835829at2759"/>
<evidence type="ECO:0000313" key="5">
    <source>
        <dbReference type="EMBL" id="GBP42199.1"/>
    </source>
</evidence>
<evidence type="ECO:0000256" key="1">
    <source>
        <dbReference type="ARBA" id="ARBA00009995"/>
    </source>
</evidence>
<dbReference type="InterPro" id="IPR050271">
    <property type="entry name" value="UDP-glycosyltransferase"/>
</dbReference>
<dbReference type="Pfam" id="PF00201">
    <property type="entry name" value="UDPGT"/>
    <property type="match status" value="1"/>
</dbReference>
<dbReference type="InterPro" id="IPR005312">
    <property type="entry name" value="DUF1759"/>
</dbReference>
<dbReference type="Proteomes" id="UP000299102">
    <property type="component" value="Unassembled WGS sequence"/>
</dbReference>
<dbReference type="InterPro" id="IPR035595">
    <property type="entry name" value="UDP_glycos_trans_CS"/>
</dbReference>
<comment type="similarity">
    <text evidence="1">Belongs to the UDP-glycosyltransferase family.</text>
</comment>
<proteinExistence type="inferred from homology"/>
<dbReference type="AlphaFoldDB" id="A0A4C1VVG0"/>
<dbReference type="STRING" id="151549.A0A4C1VVG0"/>
<protein>
    <submittedName>
        <fullName evidence="5">UDP-glucuronosyltransferase 2B1</fullName>
    </submittedName>
</protein>
<dbReference type="FunFam" id="3.40.50.2000:FF:000050">
    <property type="entry name" value="UDP-glucuronosyltransferase"/>
    <property type="match status" value="1"/>
</dbReference>
<evidence type="ECO:0000256" key="2">
    <source>
        <dbReference type="ARBA" id="ARBA00022676"/>
    </source>
</evidence>
<name>A0A4C1VVG0_EUMVA</name>
<accession>A0A4C1VVG0</accession>
<dbReference type="PANTHER" id="PTHR48043">
    <property type="entry name" value="EG:EG0003.4 PROTEIN-RELATED"/>
    <property type="match status" value="1"/>
</dbReference>
<evidence type="ECO:0000256" key="3">
    <source>
        <dbReference type="ARBA" id="ARBA00022679"/>
    </source>
</evidence>
<keyword evidence="2" id="KW-0328">Glycosyltransferase</keyword>
<keyword evidence="4" id="KW-0812">Transmembrane</keyword>
<sequence>MGGKVKPQADIKSGLGIETSLGPELNQYRDPDCNWNTLVHTNEAYKILVVLPIKVPSQNILCNGYVDNLLRAGHEVSIGELTFIMMCLHNELMSIRIVRVGADHRKIEIYFLCKKLHASEDVHPIVRVASIAGNFAMKTKGDLEAFKNISKEVTYISPFPRKELPPKFRQIVVDTPDEFVPGNIFTIEKLLDKKIDTTNVTLYLSPFFSGTIHFLRHKNVQDLLNDPKESFDAVIVEWMFMDVTAGWLSSYMDIRNLREITSVLPASWVEIRLIELPFTPGTCPGVTRQAPQARRFAAVFQAPLIWSNPAEAQWMVLELMDEAPNPAYAPDILADYFPPFTFWQRVKQLWKQIGVTLILNYLNSNTEDLYEEVFVAAGKKKGIFVPSMSEVKYNASFMFSNSHVSLGEPIRLPQNFIPLAGYHIDATPKPLPEAGVPRPPFPLEVVSAARQNFLAVTIEMSSGGGSMEHLEDQIILSLPADYCVLRSEKKGPAVCPVRLAEGALKQVVRSPVAELAGPQPLKFPHIVPSVGGVTQPVSSYKRLSICRDLYYKTACIRSIHDHPLHKTGTISGSAPPHKLDVVWGLIDWEKKNRLQARFVDFPEYRTLFVEAYEAFLAASDHSEPEHEALLAKVDADFFQIFELADSITLAFDDLGCEKESERTVGPSSSSTSSGGLTSYFPTLSLTQFSGRDQDWLSFVNMFNSLVSSRTELTAGQKFLYLLSCLSAELRVSVQHLNISNDSYLIVLGLLKRRYLNTRRLTDTFIYNVFSPLQDLQKLMDNAKHGVIYFSMGSHIKSKFMPEKMKRDFLDMFGKLKQTVLWKFEDVLPDLPSNVHIIKWAPQHSILAHPNCILFVTHGGLLSTTEAVHFGVPIIGIPVGGDQHNNVNRAVHKGFAVKVDLSYDTPKDLKSAIEEVLSNPSYRERVKYLSLVYHDRPVPPAKEMVHWVEHAVKTRGAPHLRSRALTTPWYQKMYLDLAALVAATILGLYFTAKRLFKGKKSITSSKKYN</sequence>
<comment type="caution">
    <text evidence="5">The sequence shown here is derived from an EMBL/GenBank/DDBJ whole genome shotgun (WGS) entry which is preliminary data.</text>
</comment>
<dbReference type="InterPro" id="IPR002213">
    <property type="entry name" value="UDP_glucos_trans"/>
</dbReference>
<dbReference type="SUPFAM" id="SSF53756">
    <property type="entry name" value="UDP-Glycosyltransferase/glycogen phosphorylase"/>
    <property type="match status" value="2"/>
</dbReference>
<dbReference type="CDD" id="cd03784">
    <property type="entry name" value="GT1_Gtf-like"/>
    <property type="match status" value="1"/>
</dbReference>
<feature type="transmembrane region" description="Helical" evidence="4">
    <location>
        <begin position="972"/>
        <end position="991"/>
    </location>
</feature>
<keyword evidence="4" id="KW-0472">Membrane</keyword>
<keyword evidence="4" id="KW-1133">Transmembrane helix</keyword>
<keyword evidence="6" id="KW-1185">Reference proteome</keyword>
<dbReference type="Pfam" id="PF03564">
    <property type="entry name" value="DUF1759"/>
    <property type="match status" value="1"/>
</dbReference>
<dbReference type="PROSITE" id="PS00375">
    <property type="entry name" value="UDPGT"/>
    <property type="match status" value="1"/>
</dbReference>
<evidence type="ECO:0000256" key="4">
    <source>
        <dbReference type="SAM" id="Phobius"/>
    </source>
</evidence>
<dbReference type="Gene3D" id="3.40.50.2000">
    <property type="entry name" value="Glycogen Phosphorylase B"/>
    <property type="match status" value="1"/>
</dbReference>
<dbReference type="EMBL" id="BGZK01000413">
    <property type="protein sequence ID" value="GBP42199.1"/>
    <property type="molecule type" value="Genomic_DNA"/>
</dbReference>